<gene>
    <name evidence="2" type="ORF">glysoja_050033</name>
</gene>
<keyword evidence="1" id="KW-0472">Membrane</keyword>
<dbReference type="AlphaFoldDB" id="A0A0B2NVQ9"/>
<reference evidence="2" key="1">
    <citation type="submission" date="2014-07" db="EMBL/GenBank/DDBJ databases">
        <title>Identification of a novel salt tolerance gene in wild soybean by whole-genome sequencing.</title>
        <authorList>
            <person name="Lam H.-M."/>
            <person name="Qi X."/>
            <person name="Li M.-W."/>
            <person name="Liu X."/>
            <person name="Xie M."/>
            <person name="Ni M."/>
            <person name="Xu X."/>
        </authorList>
    </citation>
    <scope>NUCLEOTIDE SEQUENCE [LARGE SCALE GENOMIC DNA]</scope>
    <source>
        <tissue evidence="2">Root</tissue>
    </source>
</reference>
<name>A0A0B2NVQ9_GLYSO</name>
<keyword evidence="1" id="KW-1133">Transmembrane helix</keyword>
<organism evidence="2">
    <name type="scientific">Glycine soja</name>
    <name type="common">Wild soybean</name>
    <dbReference type="NCBI Taxonomy" id="3848"/>
    <lineage>
        <taxon>Eukaryota</taxon>
        <taxon>Viridiplantae</taxon>
        <taxon>Streptophyta</taxon>
        <taxon>Embryophyta</taxon>
        <taxon>Tracheophyta</taxon>
        <taxon>Spermatophyta</taxon>
        <taxon>Magnoliopsida</taxon>
        <taxon>eudicotyledons</taxon>
        <taxon>Gunneridae</taxon>
        <taxon>Pentapetalae</taxon>
        <taxon>rosids</taxon>
        <taxon>fabids</taxon>
        <taxon>Fabales</taxon>
        <taxon>Fabaceae</taxon>
        <taxon>Papilionoideae</taxon>
        <taxon>50 kb inversion clade</taxon>
        <taxon>NPAAA clade</taxon>
        <taxon>indigoferoid/millettioid clade</taxon>
        <taxon>Phaseoleae</taxon>
        <taxon>Glycine</taxon>
        <taxon>Glycine subgen. Soja</taxon>
    </lineage>
</organism>
<evidence type="ECO:0000256" key="1">
    <source>
        <dbReference type="SAM" id="Phobius"/>
    </source>
</evidence>
<sequence length="69" mass="7443">MDVMSVTLVVCVAIIQVIVFGLRGKQGCVNRRTRLFHESFNFISGVEVGIDTTRGGGEEDKFPTGVVGV</sequence>
<feature type="transmembrane region" description="Helical" evidence="1">
    <location>
        <begin position="6"/>
        <end position="24"/>
    </location>
</feature>
<keyword evidence="1" id="KW-0812">Transmembrane</keyword>
<proteinExistence type="predicted"/>
<protein>
    <submittedName>
        <fullName evidence="2">Uncharacterized protein</fullName>
    </submittedName>
</protein>
<evidence type="ECO:0000313" key="2">
    <source>
        <dbReference type="EMBL" id="KHM99302.1"/>
    </source>
</evidence>
<accession>A0A0B2NVQ9</accession>
<dbReference type="EMBL" id="KN671815">
    <property type="protein sequence ID" value="KHM99302.1"/>
    <property type="molecule type" value="Genomic_DNA"/>
</dbReference>
<dbReference type="Proteomes" id="UP000053555">
    <property type="component" value="Unassembled WGS sequence"/>
</dbReference>